<evidence type="ECO:0000259" key="9">
    <source>
        <dbReference type="Pfam" id="PF23247"/>
    </source>
</evidence>
<protein>
    <recommendedName>
        <fullName evidence="12">NB-ARC domain-containing protein</fullName>
    </recommendedName>
</protein>
<evidence type="ECO:0000256" key="6">
    <source>
        <dbReference type="ARBA" id="ARBA00022840"/>
    </source>
</evidence>
<dbReference type="AlphaFoldDB" id="A0AAN9RDU4"/>
<keyword evidence="11" id="KW-1185">Reference proteome</keyword>
<keyword evidence="6" id="KW-0067">ATP-binding</keyword>
<evidence type="ECO:0000259" key="8">
    <source>
        <dbReference type="Pfam" id="PF00931"/>
    </source>
</evidence>
<evidence type="ECO:0000256" key="4">
    <source>
        <dbReference type="ARBA" id="ARBA00022741"/>
    </source>
</evidence>
<dbReference type="Gene3D" id="1.10.8.430">
    <property type="entry name" value="Helical domain of apoptotic protease-activating factors"/>
    <property type="match status" value="1"/>
</dbReference>
<dbReference type="InterPro" id="IPR036388">
    <property type="entry name" value="WH-like_DNA-bd_sf"/>
</dbReference>
<dbReference type="Proteomes" id="UP001374584">
    <property type="component" value="Unassembled WGS sequence"/>
</dbReference>
<evidence type="ECO:0008006" key="12">
    <source>
        <dbReference type="Google" id="ProtNLM"/>
    </source>
</evidence>
<feature type="domain" description="Disease resistance protein At4g27190-like leucine-rich repeats" evidence="9">
    <location>
        <begin position="801"/>
        <end position="927"/>
    </location>
</feature>
<evidence type="ECO:0000256" key="7">
    <source>
        <dbReference type="SAM" id="Coils"/>
    </source>
</evidence>
<proteinExistence type="inferred from homology"/>
<dbReference type="Pfam" id="PF23247">
    <property type="entry name" value="LRR_RPS2"/>
    <property type="match status" value="2"/>
</dbReference>
<dbReference type="InterPro" id="IPR032675">
    <property type="entry name" value="LRR_dom_sf"/>
</dbReference>
<comment type="similarity">
    <text evidence="1">Belongs to the disease resistance NB-LRR family.</text>
</comment>
<name>A0AAN9RDU4_PHACN</name>
<evidence type="ECO:0000256" key="1">
    <source>
        <dbReference type="ARBA" id="ARBA00008894"/>
    </source>
</evidence>
<dbReference type="InterPro" id="IPR042197">
    <property type="entry name" value="Apaf_helical"/>
</dbReference>
<feature type="coiled-coil region" evidence="7">
    <location>
        <begin position="34"/>
        <end position="96"/>
    </location>
</feature>
<dbReference type="SUPFAM" id="SSF52058">
    <property type="entry name" value="L domain-like"/>
    <property type="match status" value="1"/>
</dbReference>
<evidence type="ECO:0000313" key="11">
    <source>
        <dbReference type="Proteomes" id="UP001374584"/>
    </source>
</evidence>
<dbReference type="PRINTS" id="PR00364">
    <property type="entry name" value="DISEASERSIST"/>
</dbReference>
<accession>A0AAN9RDU4</accession>
<gene>
    <name evidence="10" type="ORF">VNO80_05603</name>
</gene>
<dbReference type="GO" id="GO:0043531">
    <property type="term" value="F:ADP binding"/>
    <property type="evidence" value="ECO:0007669"/>
    <property type="project" value="InterPro"/>
</dbReference>
<dbReference type="Pfam" id="PF00931">
    <property type="entry name" value="NB-ARC"/>
    <property type="match status" value="1"/>
</dbReference>
<dbReference type="PANTHER" id="PTHR33463:SF105">
    <property type="entry name" value="AND NB-ARC DOMAIN DISEASE RESISTANCE PROTEIN, PUTATIVE-RELATED"/>
    <property type="match status" value="1"/>
</dbReference>
<dbReference type="EMBL" id="JAYMYR010000003">
    <property type="protein sequence ID" value="KAK7372230.1"/>
    <property type="molecule type" value="Genomic_DNA"/>
</dbReference>
<dbReference type="GO" id="GO:0005524">
    <property type="term" value="F:ATP binding"/>
    <property type="evidence" value="ECO:0007669"/>
    <property type="project" value="UniProtKB-KW"/>
</dbReference>
<keyword evidence="3" id="KW-0677">Repeat</keyword>
<keyword evidence="4" id="KW-0547">Nucleotide-binding</keyword>
<dbReference type="PANTHER" id="PTHR33463">
    <property type="entry name" value="NB-ARC DOMAIN-CONTAINING PROTEIN-RELATED"/>
    <property type="match status" value="1"/>
</dbReference>
<keyword evidence="7" id="KW-0175">Coiled coil</keyword>
<sequence>MEDFFLSIATKIVEYAVSPILDHAQYLCCFHNFALNLSNDKEQLELTRDSVKDKIREATNRMEKVEPPVEKWLKDVEKVLDEVRMLEEKISNVNKSYLRRKCQYSLAKEIARKTTKMIQLNRDSKFEPFSTTIELPGMKYYSSNDFFMFKSTEASYNKLLEILKNKSIPFDESYKACCILITTRMKEVCTSMQCQSIVELDLLSDKEAWTLFTHYAKITDVSSEALKDVARKIINECKGLPIAIVTVGSTLKGKNIEDFELALSRLKNSKPINIPKGLTSPYACLELSYNNLTNQLAQSLLLLCSMFPEDYEIDLEDLFRYGRGFGTVWTFGTMENARREMHEAIDILKSCFLLMQAGTKENVKMHDLVRDVALWIASKSGRAIFTGTEVDPSVLADDEIMKDKQAIALWNNGTENGFVDYRINCPTLEILLLYSKGGIKVSDMGPQSWEKIKTLAIKSLNRYDKDLSLPESLKSLKNLRTLCLRGHLLGDISFVERLQALEILDLRDSSFEKLPVGIVELKKLKILDLYRCWIKERNVEPYKVVEKCLQLEELYFYLINLLDYFPHDVSFPKLQRYAITNTNYSDAFRHTTIMKKYARSRSLLIDKFDVGAQNFISLPIKDLFMRAEFLHLKDLGGDYKNIIPSMDPQGMNHLIALQLELCEKIECLIDNTNNTNNNINFLQPEFGFPKLVYLRLENLCSLREVFCDPSSRCFLENLGKLLISDCSKLSSISFPRKSKLCNLKVLSISRCSVLTSLFAPSVVQSLVLLEKLKIYHCSALRHIIEEEVEEGNDVLSRTPSHSYLTLQKLRIIEIEGCNNLEYIFSGFLAVGLVSLEFVSIYSNMGLKYVFGSEKERNNAVYPSFQQTDTKFFPNLNTLYLMKLPNVIDIWPEYCRPHLPNLKNLKCTDCPKLLVSSIIEMVTASNLQQKTTSMENEIACLITNTFNQLDSLLFPPQLEQLWLSDLRVKGLFQFQMGEEGGTGELLPLNLDINYLHLRNLPELNFLWKGPTAAVECKLLGRAVAVYPKFPLDKTSPPDPGTL</sequence>
<reference evidence="10 11" key="1">
    <citation type="submission" date="2024-01" db="EMBL/GenBank/DDBJ databases">
        <title>The genomes of 5 underutilized Papilionoideae crops provide insights into root nodulation and disease resistanc.</title>
        <authorList>
            <person name="Jiang F."/>
        </authorList>
    </citation>
    <scope>NUCLEOTIDE SEQUENCE [LARGE SCALE GENOMIC DNA]</scope>
    <source>
        <strain evidence="10">JINMINGXINNONG_FW02</strain>
        <tissue evidence="10">Leaves</tissue>
    </source>
</reference>
<evidence type="ECO:0000256" key="5">
    <source>
        <dbReference type="ARBA" id="ARBA00022821"/>
    </source>
</evidence>
<keyword evidence="2" id="KW-0433">Leucine-rich repeat</keyword>
<dbReference type="Gene3D" id="3.80.10.10">
    <property type="entry name" value="Ribonuclease Inhibitor"/>
    <property type="match status" value="3"/>
</dbReference>
<dbReference type="SUPFAM" id="SSF52540">
    <property type="entry name" value="P-loop containing nucleoside triphosphate hydrolases"/>
    <property type="match status" value="1"/>
</dbReference>
<dbReference type="InterPro" id="IPR027417">
    <property type="entry name" value="P-loop_NTPase"/>
</dbReference>
<feature type="domain" description="NB-ARC" evidence="8">
    <location>
        <begin position="164"/>
        <end position="216"/>
    </location>
</feature>
<feature type="domain" description="Disease resistance protein At4g27190-like leucine-rich repeats" evidence="9">
    <location>
        <begin position="626"/>
        <end position="732"/>
    </location>
</feature>
<dbReference type="InterPro" id="IPR050905">
    <property type="entry name" value="Plant_NBS-LRR"/>
</dbReference>
<keyword evidence="5" id="KW-0611">Plant defense</keyword>
<evidence type="ECO:0000313" key="10">
    <source>
        <dbReference type="EMBL" id="KAK7372230.1"/>
    </source>
</evidence>
<evidence type="ECO:0000256" key="2">
    <source>
        <dbReference type="ARBA" id="ARBA00022614"/>
    </source>
</evidence>
<organism evidence="10 11">
    <name type="scientific">Phaseolus coccineus</name>
    <name type="common">Scarlet runner bean</name>
    <name type="synonym">Phaseolus multiflorus</name>
    <dbReference type="NCBI Taxonomy" id="3886"/>
    <lineage>
        <taxon>Eukaryota</taxon>
        <taxon>Viridiplantae</taxon>
        <taxon>Streptophyta</taxon>
        <taxon>Embryophyta</taxon>
        <taxon>Tracheophyta</taxon>
        <taxon>Spermatophyta</taxon>
        <taxon>Magnoliopsida</taxon>
        <taxon>eudicotyledons</taxon>
        <taxon>Gunneridae</taxon>
        <taxon>Pentapetalae</taxon>
        <taxon>rosids</taxon>
        <taxon>fabids</taxon>
        <taxon>Fabales</taxon>
        <taxon>Fabaceae</taxon>
        <taxon>Papilionoideae</taxon>
        <taxon>50 kb inversion clade</taxon>
        <taxon>NPAAA clade</taxon>
        <taxon>indigoferoid/millettioid clade</taxon>
        <taxon>Phaseoleae</taxon>
        <taxon>Phaseolus</taxon>
    </lineage>
</organism>
<dbReference type="Gene3D" id="1.10.10.10">
    <property type="entry name" value="Winged helix-like DNA-binding domain superfamily/Winged helix DNA-binding domain"/>
    <property type="match status" value="1"/>
</dbReference>
<comment type="caution">
    <text evidence="10">The sequence shown here is derived from an EMBL/GenBank/DDBJ whole genome shotgun (WGS) entry which is preliminary data.</text>
</comment>
<evidence type="ECO:0000256" key="3">
    <source>
        <dbReference type="ARBA" id="ARBA00022737"/>
    </source>
</evidence>
<dbReference type="InterPro" id="IPR057135">
    <property type="entry name" value="At4g27190-like_LRR"/>
</dbReference>
<dbReference type="InterPro" id="IPR002182">
    <property type="entry name" value="NB-ARC"/>
</dbReference>
<dbReference type="GO" id="GO:0006952">
    <property type="term" value="P:defense response"/>
    <property type="evidence" value="ECO:0007669"/>
    <property type="project" value="UniProtKB-KW"/>
</dbReference>